<evidence type="ECO:0000313" key="2">
    <source>
        <dbReference type="Proteomes" id="UP000182584"/>
    </source>
</evidence>
<dbReference type="EMBL" id="FOGJ01000002">
    <property type="protein sequence ID" value="SER09585.1"/>
    <property type="molecule type" value="Genomic_DNA"/>
</dbReference>
<protein>
    <submittedName>
        <fullName evidence="1">Uncharacterized protein</fullName>
    </submittedName>
</protein>
<name>A0A1H9LEM3_BUTFI</name>
<gene>
    <name evidence="1" type="ORF">SAMN04487884_10238</name>
</gene>
<dbReference type="RefSeq" id="WP_074753900.1">
    <property type="nucleotide sequence ID" value="NZ_FOGJ01000002.1"/>
</dbReference>
<evidence type="ECO:0000313" key="1">
    <source>
        <dbReference type="EMBL" id="SER09585.1"/>
    </source>
</evidence>
<dbReference type="Proteomes" id="UP000182584">
    <property type="component" value="Unassembled WGS sequence"/>
</dbReference>
<sequence length="63" mass="7560">MIKVYLVHKNAWMQAARECGDVQNIGIKRIRVSYNVNMDYDRVNLICVFKRKNEKNIEKFLKN</sequence>
<dbReference type="AlphaFoldDB" id="A0A1H9LEM3"/>
<organism evidence="1 2">
    <name type="scientific">Butyrivibrio fibrisolvens</name>
    <dbReference type="NCBI Taxonomy" id="831"/>
    <lineage>
        <taxon>Bacteria</taxon>
        <taxon>Bacillati</taxon>
        <taxon>Bacillota</taxon>
        <taxon>Clostridia</taxon>
        <taxon>Lachnospirales</taxon>
        <taxon>Lachnospiraceae</taxon>
        <taxon>Butyrivibrio</taxon>
    </lineage>
</organism>
<reference evidence="1 2" key="1">
    <citation type="submission" date="2016-10" db="EMBL/GenBank/DDBJ databases">
        <authorList>
            <person name="de Groot N.N."/>
        </authorList>
    </citation>
    <scope>NUCLEOTIDE SEQUENCE [LARGE SCALE GENOMIC DNA]</scope>
    <source>
        <strain evidence="1 2">AR40</strain>
    </source>
</reference>
<accession>A0A1H9LEM3</accession>
<proteinExistence type="predicted"/>